<dbReference type="GO" id="GO:0030276">
    <property type="term" value="F:clathrin binding"/>
    <property type="evidence" value="ECO:0007669"/>
    <property type="project" value="TreeGrafter"/>
</dbReference>
<dbReference type="GO" id="GO:0072583">
    <property type="term" value="P:clathrin-dependent endocytosis"/>
    <property type="evidence" value="ECO:0007669"/>
    <property type="project" value="TreeGrafter"/>
</dbReference>
<feature type="region of interest" description="Disordered" evidence="1">
    <location>
        <begin position="492"/>
        <end position="517"/>
    </location>
</feature>
<proteinExistence type="predicted"/>
<dbReference type="Gene3D" id="1.10.287.110">
    <property type="entry name" value="DnaJ domain"/>
    <property type="match status" value="1"/>
</dbReference>
<feature type="region of interest" description="Disordered" evidence="1">
    <location>
        <begin position="399"/>
        <end position="427"/>
    </location>
</feature>
<dbReference type="GO" id="GO:0031982">
    <property type="term" value="C:vesicle"/>
    <property type="evidence" value="ECO:0007669"/>
    <property type="project" value="TreeGrafter"/>
</dbReference>
<dbReference type="AlphaFoldDB" id="A0AAV8V0M4"/>
<dbReference type="InterPro" id="IPR027267">
    <property type="entry name" value="AH/BAR_dom_sf"/>
</dbReference>
<feature type="compositionally biased region" description="Polar residues" evidence="1">
    <location>
        <begin position="495"/>
        <end position="507"/>
    </location>
</feature>
<dbReference type="EMBL" id="JAMWBK010000001">
    <property type="protein sequence ID" value="KAJ8908415.1"/>
    <property type="molecule type" value="Genomic_DNA"/>
</dbReference>
<reference evidence="2 3" key="1">
    <citation type="journal article" date="2023" name="Nat. Commun.">
        <title>Origin of minicircular mitochondrial genomes in red algae.</title>
        <authorList>
            <person name="Lee Y."/>
            <person name="Cho C.H."/>
            <person name="Lee Y.M."/>
            <person name="Park S.I."/>
            <person name="Yang J.H."/>
            <person name="West J.A."/>
            <person name="Bhattacharya D."/>
            <person name="Yoon H.S."/>
        </authorList>
    </citation>
    <scope>NUCLEOTIDE SEQUENCE [LARGE SCALE GENOMIC DNA]</scope>
    <source>
        <strain evidence="2 3">CCMP1338</strain>
        <tissue evidence="2">Whole cell</tissue>
    </source>
</reference>
<evidence type="ECO:0008006" key="4">
    <source>
        <dbReference type="Google" id="ProtNLM"/>
    </source>
</evidence>
<feature type="compositionally biased region" description="Basic and acidic residues" evidence="1">
    <location>
        <begin position="257"/>
        <end position="274"/>
    </location>
</feature>
<evidence type="ECO:0000256" key="1">
    <source>
        <dbReference type="SAM" id="MobiDB-lite"/>
    </source>
</evidence>
<dbReference type="InterPro" id="IPR036869">
    <property type="entry name" value="J_dom_sf"/>
</dbReference>
<dbReference type="Gene3D" id="1.20.1270.60">
    <property type="entry name" value="Arfaptin homology (AH) domain/BAR domain"/>
    <property type="match status" value="1"/>
</dbReference>
<dbReference type="PANTHER" id="PTHR23172:SF19">
    <property type="entry name" value="J DOMAIN-CONTAINING PROTEIN"/>
    <property type="match status" value="1"/>
</dbReference>
<feature type="region of interest" description="Disordered" evidence="1">
    <location>
        <begin position="197"/>
        <end position="217"/>
    </location>
</feature>
<gene>
    <name evidence="2" type="ORF">NDN08_005124</name>
</gene>
<feature type="region of interest" description="Disordered" evidence="1">
    <location>
        <begin position="235"/>
        <end position="274"/>
    </location>
</feature>
<dbReference type="GO" id="GO:0072318">
    <property type="term" value="P:clathrin coat disassembly"/>
    <property type="evidence" value="ECO:0007669"/>
    <property type="project" value="TreeGrafter"/>
</dbReference>
<dbReference type="PANTHER" id="PTHR23172">
    <property type="entry name" value="AUXILIN/CYCLIN G-ASSOCIATED KINASE-RELATED"/>
    <property type="match status" value="1"/>
</dbReference>
<dbReference type="GO" id="GO:0005737">
    <property type="term" value="C:cytoplasm"/>
    <property type="evidence" value="ECO:0007669"/>
    <property type="project" value="TreeGrafter"/>
</dbReference>
<accession>A0AAV8V0M4</accession>
<sequence>MESEFETLYETFSTQVRVLQQIRAECLNSMANLQRAYQSFASFAGSMQKGIAAVSTDSIETALQASSVVFREQEAMISDTYASAEGLARTSILSPIEEELLRARDAIFRMDTRRRMVQEIETLRPQAQALPQVQQYLQDKRTEYDATTKGLIDTLSSSIPRQRNLLPGLVAALVELQAGVFNSSLSHIQNAKDAIGPNTFDELKSQPVSPSDADHENHTTEAGIVAPDATELNSLGDDFDLGGLQGALPEDPPELNEELRRREELRRESERELKVRADSKLAEVKERQDAESREQEEVSEAKKLLEQKILTWTQNDQFRGSMIPLLTGLEKIIPEDWNWKGVSKETLQNPNKVKLHYNKAILVVHPDKLLGRDPESKALGELIFDELQNAWKVFTALQEGQQPPPGSVGPKQPNFGEHAQSSSMGMSAQGMNYNNAGYMGSMGQMNSMGYNMGFGNMGYGVATGGMNAMNVPQYNNMGYGMGMGGYQQVNNQMNRGSMNNMGQPQSGNQGGNWGNRQ</sequence>
<organism evidence="2 3">
    <name type="scientific">Rhodosorus marinus</name>
    <dbReference type="NCBI Taxonomy" id="101924"/>
    <lineage>
        <taxon>Eukaryota</taxon>
        <taxon>Rhodophyta</taxon>
        <taxon>Stylonematophyceae</taxon>
        <taxon>Stylonematales</taxon>
        <taxon>Stylonemataceae</taxon>
        <taxon>Rhodosorus</taxon>
    </lineage>
</organism>
<name>A0AAV8V0M4_9RHOD</name>
<dbReference type="SUPFAM" id="SSF46565">
    <property type="entry name" value="Chaperone J-domain"/>
    <property type="match status" value="1"/>
</dbReference>
<protein>
    <recommendedName>
        <fullName evidence="4">J domain-containing protein</fullName>
    </recommendedName>
</protein>
<evidence type="ECO:0000313" key="2">
    <source>
        <dbReference type="EMBL" id="KAJ8908415.1"/>
    </source>
</evidence>
<dbReference type="Proteomes" id="UP001157974">
    <property type="component" value="Unassembled WGS sequence"/>
</dbReference>
<comment type="caution">
    <text evidence="2">The sequence shown here is derived from an EMBL/GenBank/DDBJ whole genome shotgun (WGS) entry which is preliminary data.</text>
</comment>
<feature type="compositionally biased region" description="Gly residues" evidence="1">
    <location>
        <begin position="508"/>
        <end position="517"/>
    </location>
</feature>
<keyword evidence="3" id="KW-1185">Reference proteome</keyword>
<evidence type="ECO:0000313" key="3">
    <source>
        <dbReference type="Proteomes" id="UP001157974"/>
    </source>
</evidence>